<protein>
    <submittedName>
        <fullName evidence="9">M56 family metallopeptidase</fullName>
    </submittedName>
</protein>
<evidence type="ECO:0000256" key="2">
    <source>
        <dbReference type="ARBA" id="ARBA00022723"/>
    </source>
</evidence>
<keyword evidence="5 6" id="KW-0482">Metalloprotease</keyword>
<gene>
    <name evidence="9" type="ORF">GCM10010470_43800</name>
</gene>
<evidence type="ECO:0000256" key="3">
    <source>
        <dbReference type="ARBA" id="ARBA00022801"/>
    </source>
</evidence>
<evidence type="ECO:0000256" key="7">
    <source>
        <dbReference type="SAM" id="Phobius"/>
    </source>
</evidence>
<evidence type="ECO:0000313" key="10">
    <source>
        <dbReference type="Proteomes" id="UP001500979"/>
    </source>
</evidence>
<comment type="cofactor">
    <cofactor evidence="6">
        <name>Zn(2+)</name>
        <dbReference type="ChEBI" id="CHEBI:29105"/>
    </cofactor>
    <text evidence="6">Binds 1 zinc ion per subunit.</text>
</comment>
<name>A0ABN3VGT6_9PSEU</name>
<dbReference type="RefSeq" id="WP_344682592.1">
    <property type="nucleotide sequence ID" value="NZ_BAAAUX010000019.1"/>
</dbReference>
<proteinExistence type="inferred from homology"/>
<feature type="transmembrane region" description="Helical" evidence="7">
    <location>
        <begin position="290"/>
        <end position="315"/>
    </location>
</feature>
<keyword evidence="7" id="KW-1133">Transmembrane helix</keyword>
<evidence type="ECO:0000256" key="1">
    <source>
        <dbReference type="ARBA" id="ARBA00022670"/>
    </source>
</evidence>
<keyword evidence="10" id="KW-1185">Reference proteome</keyword>
<dbReference type="Pfam" id="PF01435">
    <property type="entry name" value="Peptidase_M48"/>
    <property type="match status" value="1"/>
</dbReference>
<evidence type="ECO:0000256" key="5">
    <source>
        <dbReference type="ARBA" id="ARBA00023049"/>
    </source>
</evidence>
<dbReference type="PANTHER" id="PTHR34978">
    <property type="entry name" value="POSSIBLE SENSOR-TRANSDUCER PROTEIN BLAR"/>
    <property type="match status" value="1"/>
</dbReference>
<evidence type="ECO:0000259" key="8">
    <source>
        <dbReference type="Pfam" id="PF01435"/>
    </source>
</evidence>
<accession>A0ABN3VGT6</accession>
<dbReference type="EMBL" id="BAAAUX010000019">
    <property type="protein sequence ID" value="GAA2803881.1"/>
    <property type="molecule type" value="Genomic_DNA"/>
</dbReference>
<comment type="similarity">
    <text evidence="6">Belongs to the peptidase M48 family.</text>
</comment>
<evidence type="ECO:0000256" key="6">
    <source>
        <dbReference type="RuleBase" id="RU003983"/>
    </source>
</evidence>
<dbReference type="CDD" id="cd07326">
    <property type="entry name" value="M56_BlaR1_MecR1_like"/>
    <property type="match status" value="1"/>
</dbReference>
<feature type="transmembrane region" description="Helical" evidence="7">
    <location>
        <begin position="34"/>
        <end position="59"/>
    </location>
</feature>
<dbReference type="InterPro" id="IPR001915">
    <property type="entry name" value="Peptidase_M48"/>
</dbReference>
<evidence type="ECO:0000256" key="4">
    <source>
        <dbReference type="ARBA" id="ARBA00022833"/>
    </source>
</evidence>
<keyword evidence="7" id="KW-0472">Membrane</keyword>
<dbReference type="Gene3D" id="3.30.2010.10">
    <property type="entry name" value="Metalloproteases ('zincins'), catalytic domain"/>
    <property type="match status" value="1"/>
</dbReference>
<feature type="transmembrane region" description="Helical" evidence="7">
    <location>
        <begin position="88"/>
        <end position="109"/>
    </location>
</feature>
<keyword evidence="4 6" id="KW-0862">Zinc</keyword>
<keyword evidence="1 6" id="KW-0645">Protease</keyword>
<evidence type="ECO:0000313" key="9">
    <source>
        <dbReference type="EMBL" id="GAA2803881.1"/>
    </source>
</evidence>
<dbReference type="InterPro" id="IPR052173">
    <property type="entry name" value="Beta-lactam_resp_regulator"/>
</dbReference>
<keyword evidence="3 6" id="KW-0378">Hydrolase</keyword>
<keyword evidence="7" id="KW-0812">Transmembrane</keyword>
<reference evidence="9 10" key="1">
    <citation type="journal article" date="2019" name="Int. J. Syst. Evol. Microbiol.">
        <title>The Global Catalogue of Microorganisms (GCM) 10K type strain sequencing project: providing services to taxonomists for standard genome sequencing and annotation.</title>
        <authorList>
            <consortium name="The Broad Institute Genomics Platform"/>
            <consortium name="The Broad Institute Genome Sequencing Center for Infectious Disease"/>
            <person name="Wu L."/>
            <person name="Ma J."/>
        </authorList>
    </citation>
    <scope>NUCLEOTIDE SEQUENCE [LARGE SCALE GENOMIC DNA]</scope>
    <source>
        <strain evidence="9 10">JCM 9383</strain>
    </source>
</reference>
<comment type="caution">
    <text evidence="9">The sequence shown here is derived from an EMBL/GenBank/DDBJ whole genome shotgun (WGS) entry which is preliminary data.</text>
</comment>
<feature type="domain" description="Peptidase M48" evidence="8">
    <location>
        <begin position="113"/>
        <end position="211"/>
    </location>
</feature>
<sequence>MIGALALLFGAALLAIVAPAVLRKLLEVRTDPQVVLVVWAVLVGATFLTTVGTLVIIVLPTHGPMLLLMRFAHNYANFDHGSFPIHELSGALLLIPVAVVSTLACRGLVRYTREQRRLHRRHLDLLRITASPETGSLTTMWLPASEPLAYSVAGTPSLVVATRGVREQLRSGDIAAVLEHERAHLRGRHHVLVGLAQALANSAPWVPLMRHSPSLVRAAVELAADRVAARSHGATAVRTALLTLTKHRGGPSAPANSLSMGEGNVGLRLSHLETSTLGSSPAKRALTSSIAALATTVVLTVAGTGLLFAAVTLFAGLPFAG</sequence>
<keyword evidence="2" id="KW-0479">Metal-binding</keyword>
<feature type="transmembrane region" description="Helical" evidence="7">
    <location>
        <begin position="6"/>
        <end position="22"/>
    </location>
</feature>
<dbReference type="Proteomes" id="UP001500979">
    <property type="component" value="Unassembled WGS sequence"/>
</dbReference>
<dbReference type="PANTHER" id="PTHR34978:SF3">
    <property type="entry name" value="SLR0241 PROTEIN"/>
    <property type="match status" value="1"/>
</dbReference>
<organism evidence="9 10">
    <name type="scientific">Saccharopolyspora taberi</name>
    <dbReference type="NCBI Taxonomy" id="60895"/>
    <lineage>
        <taxon>Bacteria</taxon>
        <taxon>Bacillati</taxon>
        <taxon>Actinomycetota</taxon>
        <taxon>Actinomycetes</taxon>
        <taxon>Pseudonocardiales</taxon>
        <taxon>Pseudonocardiaceae</taxon>
        <taxon>Saccharopolyspora</taxon>
    </lineage>
</organism>